<dbReference type="Gene3D" id="3.40.50.1000">
    <property type="entry name" value="HAD superfamily/HAD-like"/>
    <property type="match status" value="1"/>
</dbReference>
<evidence type="ECO:0000313" key="3">
    <source>
        <dbReference type="Proteomes" id="UP001470230"/>
    </source>
</evidence>
<accession>A0ABR2J1U1</accession>
<reference evidence="2 3" key="1">
    <citation type="submission" date="2024-04" db="EMBL/GenBank/DDBJ databases">
        <title>Tritrichomonas musculus Genome.</title>
        <authorList>
            <person name="Alves-Ferreira E."/>
            <person name="Grigg M."/>
            <person name="Lorenzi H."/>
            <person name="Galac M."/>
        </authorList>
    </citation>
    <scope>NUCLEOTIDE SEQUENCE [LARGE SCALE GENOMIC DNA]</scope>
    <source>
        <strain evidence="2 3">EAF2021</strain>
    </source>
</reference>
<dbReference type="Gene3D" id="1.25.40.10">
    <property type="entry name" value="Tetratricopeptide repeat domain"/>
    <property type="match status" value="1"/>
</dbReference>
<comment type="caution">
    <text evidence="2">The sequence shown here is derived from an EMBL/GenBank/DDBJ whole genome shotgun (WGS) entry which is preliminary data.</text>
</comment>
<dbReference type="InterPro" id="IPR006597">
    <property type="entry name" value="Sel1-like"/>
</dbReference>
<dbReference type="SMART" id="SM00220">
    <property type="entry name" value="S_TKc"/>
    <property type="match status" value="1"/>
</dbReference>
<dbReference type="InterPro" id="IPR023214">
    <property type="entry name" value="HAD_sf"/>
</dbReference>
<dbReference type="Pfam" id="PF00069">
    <property type="entry name" value="Pkinase"/>
    <property type="match status" value="1"/>
</dbReference>
<dbReference type="PANTHER" id="PTHR24361:SF613">
    <property type="entry name" value="NUCLEAR RECEPTOR-BINDING PROTEIN-RELATED"/>
    <property type="match status" value="1"/>
</dbReference>
<dbReference type="InterPro" id="IPR011990">
    <property type="entry name" value="TPR-like_helical_dom_sf"/>
</dbReference>
<dbReference type="PANTHER" id="PTHR24361">
    <property type="entry name" value="MITOGEN-ACTIVATED KINASE KINASE KINASE"/>
    <property type="match status" value="1"/>
</dbReference>
<keyword evidence="3" id="KW-1185">Reference proteome</keyword>
<feature type="domain" description="Protein kinase" evidence="1">
    <location>
        <begin position="1"/>
        <end position="229"/>
    </location>
</feature>
<organism evidence="2 3">
    <name type="scientific">Tritrichomonas musculus</name>
    <dbReference type="NCBI Taxonomy" id="1915356"/>
    <lineage>
        <taxon>Eukaryota</taxon>
        <taxon>Metamonada</taxon>
        <taxon>Parabasalia</taxon>
        <taxon>Tritrichomonadida</taxon>
        <taxon>Tritrichomonadidae</taxon>
        <taxon>Tritrichomonas</taxon>
    </lineage>
</organism>
<dbReference type="SUPFAM" id="SSF81901">
    <property type="entry name" value="HCP-like"/>
    <property type="match status" value="1"/>
</dbReference>
<dbReference type="SUPFAM" id="SSF56112">
    <property type="entry name" value="Protein kinase-like (PK-like)"/>
    <property type="match status" value="1"/>
</dbReference>
<evidence type="ECO:0000259" key="1">
    <source>
        <dbReference type="PROSITE" id="PS50011"/>
    </source>
</evidence>
<dbReference type="Gene3D" id="1.10.510.10">
    <property type="entry name" value="Transferase(Phosphotransferase) domain 1"/>
    <property type="match status" value="1"/>
</dbReference>
<dbReference type="EMBL" id="JAPFFF010000013">
    <property type="protein sequence ID" value="KAK8871865.1"/>
    <property type="molecule type" value="Genomic_DNA"/>
</dbReference>
<dbReference type="PROSITE" id="PS50011">
    <property type="entry name" value="PROTEIN_KINASE_DOM"/>
    <property type="match status" value="1"/>
</dbReference>
<protein>
    <recommendedName>
        <fullName evidence="1">Protein kinase domain-containing protein</fullName>
    </recommendedName>
</protein>
<proteinExistence type="predicted"/>
<dbReference type="InterPro" id="IPR000719">
    <property type="entry name" value="Prot_kinase_dom"/>
</dbReference>
<evidence type="ECO:0000313" key="2">
    <source>
        <dbReference type="EMBL" id="KAK8871865.1"/>
    </source>
</evidence>
<dbReference type="Proteomes" id="UP001470230">
    <property type="component" value="Unassembled WGS sequence"/>
</dbReference>
<dbReference type="InterPro" id="IPR011009">
    <property type="entry name" value="Kinase-like_dom_sf"/>
</dbReference>
<name>A0ABR2J1U1_9EUKA</name>
<sequence length="322" mass="37846">MIYTAITIIRQKLLIDDSVGSALLNPKNLVRIKPWYSEKDDLSKILESIAFEKDLRLSFTEAIKDRNFEGIATIYIKLMKIFIQNTLESQQMMATMKQWFVKQVKNNRDLKPNNIIINKNKTIILIDLDRMIKEYDNKSEKESTILLHQYISPELLEGHPFSYSTDIYSLGLLIYFIIFEEEPKYPELEDKLQKESKGHPIICELIKKCINNNATERPNITDLLNNFYIENYSKITNNEKEISTIINFNESQIHTEEYFIYWICIAECEHAISLNKLGLMYWKDDFIPQSQSRALYYLTLSADKNNILAQFNLGVIYSFDNI</sequence>
<dbReference type="SMART" id="SM00671">
    <property type="entry name" value="SEL1"/>
    <property type="match status" value="1"/>
</dbReference>
<gene>
    <name evidence="2" type="ORF">M9Y10_007610</name>
</gene>
<dbReference type="InterPro" id="IPR053235">
    <property type="entry name" value="Ser_Thr_kinase"/>
</dbReference>